<accession>A0A368G832</accession>
<dbReference type="EMBL" id="JOJR01000353">
    <property type="protein sequence ID" value="RCN39155.1"/>
    <property type="molecule type" value="Genomic_DNA"/>
</dbReference>
<keyword evidence="2" id="KW-1185">Reference proteome</keyword>
<evidence type="ECO:0000313" key="2">
    <source>
        <dbReference type="Proteomes" id="UP000252519"/>
    </source>
</evidence>
<dbReference type="Proteomes" id="UP000252519">
    <property type="component" value="Unassembled WGS sequence"/>
</dbReference>
<name>A0A368G832_ANCCA</name>
<evidence type="ECO:0000313" key="1">
    <source>
        <dbReference type="EMBL" id="RCN39155.1"/>
    </source>
</evidence>
<dbReference type="AlphaFoldDB" id="A0A368G832"/>
<dbReference type="OrthoDB" id="10029846at2759"/>
<sequence>MLLPQKRRCRVTQGFSRLCDKNFEKAAINASKKTFDKAELEGCGWHLSQAWTRQRDSMGLRQYVHEVKMCKHVAIWWSTLKRLPFLPVDLVKKVPAIYRPPLPVEHEAYTKCQEFLSYLHSTYRQKVAAFENRTGEGASGLLSV</sequence>
<organism evidence="1 2">
    <name type="scientific">Ancylostoma caninum</name>
    <name type="common">Dog hookworm</name>
    <dbReference type="NCBI Taxonomy" id="29170"/>
    <lineage>
        <taxon>Eukaryota</taxon>
        <taxon>Metazoa</taxon>
        <taxon>Ecdysozoa</taxon>
        <taxon>Nematoda</taxon>
        <taxon>Chromadorea</taxon>
        <taxon>Rhabditida</taxon>
        <taxon>Rhabditina</taxon>
        <taxon>Rhabditomorpha</taxon>
        <taxon>Strongyloidea</taxon>
        <taxon>Ancylostomatidae</taxon>
        <taxon>Ancylostomatinae</taxon>
        <taxon>Ancylostoma</taxon>
    </lineage>
</organism>
<protein>
    <submittedName>
        <fullName evidence="1">Uncharacterized protein</fullName>
    </submittedName>
</protein>
<comment type="caution">
    <text evidence="1">The sequence shown here is derived from an EMBL/GenBank/DDBJ whole genome shotgun (WGS) entry which is preliminary data.</text>
</comment>
<gene>
    <name evidence="1" type="ORF">ANCCAN_14911</name>
</gene>
<proteinExistence type="predicted"/>
<reference evidence="1 2" key="1">
    <citation type="submission" date="2014-10" db="EMBL/GenBank/DDBJ databases">
        <title>Draft genome of the hookworm Ancylostoma caninum.</title>
        <authorList>
            <person name="Mitreva M."/>
        </authorList>
    </citation>
    <scope>NUCLEOTIDE SEQUENCE [LARGE SCALE GENOMIC DNA]</scope>
    <source>
        <strain evidence="1 2">Baltimore</strain>
    </source>
</reference>